<feature type="binding site" evidence="1">
    <location>
        <position position="47"/>
    </location>
    <ligand>
        <name>Mg(2+)</name>
        <dbReference type="ChEBI" id="CHEBI:18420"/>
    </ligand>
</feature>
<dbReference type="CDD" id="cd03109">
    <property type="entry name" value="DTBS"/>
    <property type="match status" value="1"/>
</dbReference>
<feature type="active site" evidence="1">
    <location>
        <position position="36"/>
    </location>
</feature>
<dbReference type="PANTHER" id="PTHR43210">
    <property type="entry name" value="DETHIOBIOTIN SYNTHETASE"/>
    <property type="match status" value="1"/>
</dbReference>
<gene>
    <name evidence="1 2" type="primary">bioD</name>
    <name evidence="2" type="ORF">ACFQL7_10900</name>
</gene>
<dbReference type="Gene3D" id="3.40.50.300">
    <property type="entry name" value="P-loop containing nucleotide triphosphate hydrolases"/>
    <property type="match status" value="1"/>
</dbReference>
<feature type="binding site" evidence="1">
    <location>
        <begin position="193"/>
        <end position="195"/>
    </location>
    <ligand>
        <name>ATP</name>
        <dbReference type="ChEBI" id="CHEBI:30616"/>
    </ligand>
</feature>
<dbReference type="HAMAP" id="MF_00336">
    <property type="entry name" value="BioD"/>
    <property type="match status" value="1"/>
</dbReference>
<dbReference type="InterPro" id="IPR004472">
    <property type="entry name" value="DTB_synth_BioD"/>
</dbReference>
<protein>
    <recommendedName>
        <fullName evidence="1">ATP-dependent dethiobiotin synthetase BioD</fullName>
        <ecNumber evidence="1">6.3.3.3</ecNumber>
    </recommendedName>
    <alternativeName>
        <fullName evidence="1">DTB synthetase</fullName>
        <shortName evidence="1">DTBS</shortName>
    </alternativeName>
    <alternativeName>
        <fullName evidence="1">Dethiobiotin synthase</fullName>
    </alternativeName>
</protein>
<keyword evidence="1" id="KW-0093">Biotin biosynthesis</keyword>
<comment type="caution">
    <text evidence="1">Lacks conserved residue(s) required for the propagation of feature annotation.</text>
</comment>
<evidence type="ECO:0000313" key="2">
    <source>
        <dbReference type="EMBL" id="MFC7190310.1"/>
    </source>
</evidence>
<feature type="binding site" evidence="1">
    <location>
        <begin position="105"/>
        <end position="108"/>
    </location>
    <ligand>
        <name>ATP</name>
        <dbReference type="ChEBI" id="CHEBI:30616"/>
    </ligand>
</feature>
<dbReference type="EC" id="6.3.3.3" evidence="1"/>
<keyword evidence="1 2" id="KW-0436">Ligase</keyword>
<name>A0ABD5YM03_9EURY</name>
<feature type="binding site" evidence="1">
    <location>
        <position position="47"/>
    </location>
    <ligand>
        <name>ATP</name>
        <dbReference type="ChEBI" id="CHEBI:30616"/>
    </ligand>
</feature>
<dbReference type="GO" id="GO:0004141">
    <property type="term" value="F:dethiobiotin synthase activity"/>
    <property type="evidence" value="ECO:0007669"/>
    <property type="project" value="UniProtKB-UniRule"/>
</dbReference>
<feature type="binding site" evidence="1">
    <location>
        <position position="105"/>
    </location>
    <ligand>
        <name>Mg(2+)</name>
        <dbReference type="ChEBI" id="CHEBI:18420"/>
    </ligand>
</feature>
<keyword evidence="1" id="KW-0547">Nucleotide-binding</keyword>
<dbReference type="EMBL" id="JBHTAX010000001">
    <property type="protein sequence ID" value="MFC7190310.1"/>
    <property type="molecule type" value="Genomic_DNA"/>
</dbReference>
<comment type="subunit">
    <text evidence="1">Homodimer.</text>
</comment>
<feature type="binding site" evidence="1">
    <location>
        <position position="15"/>
    </location>
    <ligand>
        <name>Mg(2+)</name>
        <dbReference type="ChEBI" id="CHEBI:18420"/>
    </ligand>
</feature>
<comment type="function">
    <text evidence="1">Catalyzes a mechanistically unusual reaction, the ATP-dependent insertion of CO2 between the N7 and N8 nitrogen atoms of 7,8-diaminopelargonic acid (DAPA, also called 7,8-diammoniononanoate) to form a ureido ring.</text>
</comment>
<keyword evidence="1" id="KW-0479">Metal-binding</keyword>
<keyword evidence="3" id="KW-1185">Reference proteome</keyword>
<dbReference type="RefSeq" id="WP_248907055.1">
    <property type="nucleotide sequence ID" value="NZ_CP109979.1"/>
</dbReference>
<comment type="catalytic activity">
    <reaction evidence="1">
        <text>(7R,8S)-7,8-diammoniononanoate + CO2 + ATP = (4R,5S)-dethiobiotin + ADP + phosphate + 3 H(+)</text>
        <dbReference type="Rhea" id="RHEA:15805"/>
        <dbReference type="ChEBI" id="CHEBI:15378"/>
        <dbReference type="ChEBI" id="CHEBI:16526"/>
        <dbReference type="ChEBI" id="CHEBI:30616"/>
        <dbReference type="ChEBI" id="CHEBI:43474"/>
        <dbReference type="ChEBI" id="CHEBI:149469"/>
        <dbReference type="ChEBI" id="CHEBI:149473"/>
        <dbReference type="ChEBI" id="CHEBI:456216"/>
        <dbReference type="EC" id="6.3.3.3"/>
    </reaction>
</comment>
<comment type="similarity">
    <text evidence="1">Belongs to the dethiobiotin synthetase family.</text>
</comment>
<dbReference type="NCBIfam" id="TIGR00347">
    <property type="entry name" value="bioD"/>
    <property type="match status" value="1"/>
</dbReference>
<comment type="subcellular location">
    <subcellularLocation>
        <location evidence="1">Cytoplasm</location>
    </subcellularLocation>
</comment>
<dbReference type="GO" id="GO:0005524">
    <property type="term" value="F:ATP binding"/>
    <property type="evidence" value="ECO:0007669"/>
    <property type="project" value="UniProtKB-UniRule"/>
</dbReference>
<evidence type="ECO:0000256" key="1">
    <source>
        <dbReference type="HAMAP-Rule" id="MF_00336"/>
    </source>
</evidence>
<comment type="cofactor">
    <cofactor evidence="1">
        <name>Mg(2+)</name>
        <dbReference type="ChEBI" id="CHEBI:18420"/>
    </cofactor>
</comment>
<dbReference type="AlphaFoldDB" id="A0ABD5YM03"/>
<keyword evidence="1" id="KW-0067">ATP-binding</keyword>
<comment type="caution">
    <text evidence="2">The sequence shown here is derived from an EMBL/GenBank/DDBJ whole genome shotgun (WGS) entry which is preliminary data.</text>
</comment>
<feature type="binding site" evidence="1">
    <location>
        <begin position="11"/>
        <end position="16"/>
    </location>
    <ligand>
        <name>ATP</name>
        <dbReference type="ChEBI" id="CHEBI:30616"/>
    </ligand>
</feature>
<dbReference type="PANTHER" id="PTHR43210:SF5">
    <property type="entry name" value="DETHIOBIOTIN SYNTHETASE"/>
    <property type="match status" value="1"/>
</dbReference>
<keyword evidence="1" id="KW-0963">Cytoplasm</keyword>
<dbReference type="GO" id="GO:0000287">
    <property type="term" value="F:magnesium ion binding"/>
    <property type="evidence" value="ECO:0007669"/>
    <property type="project" value="UniProtKB-UniRule"/>
</dbReference>
<sequence>MRVAIVGTDTGVGKTFITAALTGALQNRNCDVRAVKPVQTGFPPDDDAAVIASVCNAKSAICLRYLEAPLAPAVAAEREEIDLSYETLCQETAAALDETAISIVEGIGGLRVPLADNREVVDLVADLECTAVVVARSGLGTLNHTALTLEALSQRGVPVLAVVLNEYAGATTAERTNPDVLRSMTDAPILTMPTVDRADLVATASEQLAPIIEQLE</sequence>
<dbReference type="Pfam" id="PF13500">
    <property type="entry name" value="AAA_26"/>
    <property type="match status" value="1"/>
</dbReference>
<feature type="binding site" evidence="1">
    <location>
        <position position="40"/>
    </location>
    <ligand>
        <name>substrate</name>
    </ligand>
</feature>
<organism evidence="2 3">
    <name type="scientific">Halocatena marina</name>
    <dbReference type="NCBI Taxonomy" id="2934937"/>
    <lineage>
        <taxon>Archaea</taxon>
        <taxon>Methanobacteriati</taxon>
        <taxon>Methanobacteriota</taxon>
        <taxon>Stenosarchaea group</taxon>
        <taxon>Halobacteria</taxon>
        <taxon>Halobacteriales</taxon>
        <taxon>Natronomonadaceae</taxon>
        <taxon>Halocatena</taxon>
    </lineage>
</organism>
<feature type="binding site" evidence="1">
    <location>
        <begin position="165"/>
        <end position="166"/>
    </location>
    <ligand>
        <name>ATP</name>
        <dbReference type="ChEBI" id="CHEBI:30616"/>
    </ligand>
</feature>
<dbReference type="GO" id="GO:0009102">
    <property type="term" value="P:biotin biosynthetic process"/>
    <property type="evidence" value="ECO:0007669"/>
    <property type="project" value="UniProtKB-UniRule"/>
</dbReference>
<dbReference type="SUPFAM" id="SSF52540">
    <property type="entry name" value="P-loop containing nucleoside triphosphate hydrolases"/>
    <property type="match status" value="1"/>
</dbReference>
<dbReference type="GO" id="GO:0005737">
    <property type="term" value="C:cytoplasm"/>
    <property type="evidence" value="ECO:0007669"/>
    <property type="project" value="UniProtKB-SubCell"/>
</dbReference>
<proteinExistence type="inferred from homology"/>
<dbReference type="GeneID" id="76199910"/>
<evidence type="ECO:0000313" key="3">
    <source>
        <dbReference type="Proteomes" id="UP001596417"/>
    </source>
</evidence>
<reference evidence="2 3" key="1">
    <citation type="journal article" date="2019" name="Int. J. Syst. Evol. Microbiol.">
        <title>The Global Catalogue of Microorganisms (GCM) 10K type strain sequencing project: providing services to taxonomists for standard genome sequencing and annotation.</title>
        <authorList>
            <consortium name="The Broad Institute Genomics Platform"/>
            <consortium name="The Broad Institute Genome Sequencing Center for Infectious Disease"/>
            <person name="Wu L."/>
            <person name="Ma J."/>
        </authorList>
    </citation>
    <scope>NUCLEOTIDE SEQUENCE [LARGE SCALE GENOMIC DNA]</scope>
    <source>
        <strain evidence="2 3">RDMS1</strain>
    </source>
</reference>
<dbReference type="Proteomes" id="UP001596417">
    <property type="component" value="Unassembled WGS sequence"/>
</dbReference>
<dbReference type="PIRSF" id="PIRSF006755">
    <property type="entry name" value="DTB_synth"/>
    <property type="match status" value="1"/>
</dbReference>
<accession>A0ABD5YM03</accession>
<dbReference type="InterPro" id="IPR027417">
    <property type="entry name" value="P-loop_NTPase"/>
</dbReference>
<comment type="pathway">
    <text evidence="1">Cofactor biosynthesis; biotin biosynthesis; biotin from 7,8-diaminononanoate: step 1/2.</text>
</comment>
<keyword evidence="1" id="KW-0460">Magnesium</keyword>